<dbReference type="CDD" id="cd00827">
    <property type="entry name" value="init_cond_enzymes"/>
    <property type="match status" value="1"/>
</dbReference>
<dbReference type="RefSeq" id="WP_264741741.1">
    <property type="nucleotide sequence ID" value="NZ_JAPDHV010000001.1"/>
</dbReference>
<organism evidence="5 6">
    <name type="scientific">Chryseobacterium oryctis</name>
    <dbReference type="NCBI Taxonomy" id="2952618"/>
    <lineage>
        <taxon>Bacteria</taxon>
        <taxon>Pseudomonadati</taxon>
        <taxon>Bacteroidota</taxon>
        <taxon>Flavobacteriia</taxon>
        <taxon>Flavobacteriales</taxon>
        <taxon>Weeksellaceae</taxon>
        <taxon>Chryseobacterium group</taxon>
        <taxon>Chryseobacterium</taxon>
    </lineage>
</organism>
<feature type="domain" description="Hydroxymethylglutaryl-coenzyme A synthase N-terminal" evidence="3">
    <location>
        <begin position="3"/>
        <end position="176"/>
    </location>
</feature>
<evidence type="ECO:0000313" key="6">
    <source>
        <dbReference type="Proteomes" id="UP001163719"/>
    </source>
</evidence>
<dbReference type="InterPro" id="IPR013528">
    <property type="entry name" value="HMG_CoA_synth_N"/>
</dbReference>
<evidence type="ECO:0000259" key="4">
    <source>
        <dbReference type="Pfam" id="PF08540"/>
    </source>
</evidence>
<reference evidence="5" key="1">
    <citation type="submission" date="2022-10" db="EMBL/GenBank/DDBJ databases">
        <title>Chryseobacterium babae sp. nov. isolated from the gut of the beetle Oryctes rhinoceros, and Chryseobacterium kimseyorum sp. nov., isolated from a stick insect rearing cage.</title>
        <authorList>
            <person name="Shelomi M."/>
            <person name="Han C.-J."/>
            <person name="Chen W.-M."/>
            <person name="Chen H.-K."/>
            <person name="Liaw S.-J."/>
            <person name="Muhle E."/>
            <person name="Clermont D."/>
        </authorList>
    </citation>
    <scope>NUCLEOTIDE SEQUENCE</scope>
    <source>
        <strain evidence="5">WLa1L2M3</strain>
    </source>
</reference>
<dbReference type="PANTHER" id="PTHR43323">
    <property type="entry name" value="3-HYDROXY-3-METHYLGLUTARYL COENZYME A SYNTHASE"/>
    <property type="match status" value="1"/>
</dbReference>
<dbReference type="Pfam" id="PF08540">
    <property type="entry name" value="HMG_CoA_synt_C"/>
    <property type="match status" value="1"/>
</dbReference>
<dbReference type="InterPro" id="IPR013746">
    <property type="entry name" value="HMG_CoA_synt_C_dom"/>
</dbReference>
<dbReference type="EMBL" id="JAPDHV010000001">
    <property type="protein sequence ID" value="MCW3159764.1"/>
    <property type="molecule type" value="Genomic_DNA"/>
</dbReference>
<evidence type="ECO:0000259" key="3">
    <source>
        <dbReference type="Pfam" id="PF01154"/>
    </source>
</evidence>
<keyword evidence="6" id="KW-1185">Reference proteome</keyword>
<evidence type="ECO:0000313" key="5">
    <source>
        <dbReference type="EMBL" id="MCW3159764.1"/>
    </source>
</evidence>
<name>A0ABT3HJ00_9FLAO</name>
<feature type="domain" description="Hydroxymethylglutaryl-coenzyme A synthase C-terminal" evidence="4">
    <location>
        <begin position="289"/>
        <end position="417"/>
    </location>
</feature>
<comment type="similarity">
    <text evidence="1">Belongs to the thiolase-like superfamily. HMG-CoA synthase family.</text>
</comment>
<dbReference type="Gene3D" id="3.40.47.10">
    <property type="match status" value="1"/>
</dbReference>
<proteinExistence type="inferred from homology"/>
<accession>A0ABT3HJ00</accession>
<evidence type="ECO:0000256" key="2">
    <source>
        <dbReference type="ARBA" id="ARBA00022679"/>
    </source>
</evidence>
<evidence type="ECO:0000256" key="1">
    <source>
        <dbReference type="ARBA" id="ARBA00007061"/>
    </source>
</evidence>
<dbReference type="Pfam" id="PF01154">
    <property type="entry name" value="HMG_CoA_synt_N"/>
    <property type="match status" value="1"/>
</dbReference>
<dbReference type="SUPFAM" id="SSF53901">
    <property type="entry name" value="Thiolase-like"/>
    <property type="match status" value="2"/>
</dbReference>
<keyword evidence="2" id="KW-0808">Transferase</keyword>
<protein>
    <submittedName>
        <fullName evidence="5">Hydroxymethylglutaryl-CoA synthase</fullName>
    </submittedName>
</protein>
<dbReference type="PANTHER" id="PTHR43323:SF2">
    <property type="entry name" value="HYDROXYMETHYLGLUTARYL-COA SYNTHASE"/>
    <property type="match status" value="1"/>
</dbReference>
<gene>
    <name evidence="5" type="ORF">OH806_00545</name>
</gene>
<dbReference type="Proteomes" id="UP001163719">
    <property type="component" value="Unassembled WGS sequence"/>
</dbReference>
<comment type="caution">
    <text evidence="5">The sequence shown here is derived from an EMBL/GenBank/DDBJ whole genome shotgun (WGS) entry which is preliminary data.</text>
</comment>
<sequence length="445" mass="50515">MTFGIEAASYYVPSLYLEIKDLAEKRGIEPAKLEKGLGLHKMALADVHEDAATFAAEALLKLIKDYNLNPKEISRIYLGTESALDAAKPTASYAMQMVETVLEEEFGERCFRNCDVVDITFACVGAVDALHNSLDFVRVNPDKKAVVIASDYAKYELASSGEYTQGGGAVAVLVSSKPDLIEIENNWGVATESVFDFFKPRRNYKKEDLANAPETYPEKIEVFTDEPVFDGQYSNQCYQNRIKEAYIHYKEITGQNKPYECWKYLIFHLPYAFHGKRVFTEIYSLENSLSYETPEEQKAVAKSEEYIQFINEKIEKSQRASSEIGNMYTASIFMALLSALQTSFNENEELKGQEIGFLGYGSGSKSKVFAGKVSENWKNVVSKWNFFESLKNRKAIDFDTYEKLHRKQLENSVNENYKGFGLKSVELENPVLKGARYYSYSDKQS</sequence>
<dbReference type="InterPro" id="IPR016039">
    <property type="entry name" value="Thiolase-like"/>
</dbReference>